<feature type="domain" description="DUF2520" evidence="1">
    <location>
        <begin position="110"/>
        <end position="235"/>
    </location>
</feature>
<dbReference type="InterPro" id="IPR008927">
    <property type="entry name" value="6-PGluconate_DH-like_C_sf"/>
</dbReference>
<dbReference type="KEGG" id="samy:DB32_005359"/>
<dbReference type="SUPFAM" id="SSF48179">
    <property type="entry name" value="6-phosphogluconate dehydrogenase C-terminal domain-like"/>
    <property type="match status" value="1"/>
</dbReference>
<protein>
    <submittedName>
        <fullName evidence="2">Ketopantoate reductase PanG</fullName>
    </submittedName>
</protein>
<dbReference type="EMBL" id="CP011125">
    <property type="protein sequence ID" value="AKF08210.1"/>
    <property type="molecule type" value="Genomic_DNA"/>
</dbReference>
<dbReference type="InterPro" id="IPR018931">
    <property type="entry name" value="DUF2520"/>
</dbReference>
<name>A0A0F6YJV6_9BACT</name>
<dbReference type="Gene3D" id="1.10.1040.20">
    <property type="entry name" value="ProC-like, C-terminal domain"/>
    <property type="match status" value="1"/>
</dbReference>
<keyword evidence="3" id="KW-1185">Reference proteome</keyword>
<gene>
    <name evidence="2" type="ORF">DB32_005359</name>
</gene>
<sequence>MAERVVVIGRGRLGTRVARAVSAQLVGGRDHSLEVVRAAGVIVIAVPDPAIESVAERIAPVLDPSHVVLHCAGSRGRDVLASCAARGASTGVMHPLVAIASEESVLADRTFVIDGDERAIDAASRIARACEARVVIAPLHGPAYHAAAALVANGSTALAALGVSILERLGVPSGDAARAIGGLLASVAQNVASVGVPRALTGPIARGDAQTVARHREALAEIDRVTLAAYDAVAPSILEVATRAGLDGRAQRAIRRALGRRGLSGPRGAS</sequence>
<reference evidence="2 3" key="1">
    <citation type="submission" date="2015-03" db="EMBL/GenBank/DDBJ databases">
        <title>Genome assembly of Sandaracinus amylolyticus DSM 53668.</title>
        <authorList>
            <person name="Sharma G."/>
            <person name="Subramanian S."/>
        </authorList>
    </citation>
    <scope>NUCLEOTIDE SEQUENCE [LARGE SCALE GENOMIC DNA]</scope>
    <source>
        <strain evidence="2 3">DSM 53668</strain>
    </source>
</reference>
<dbReference type="InterPro" id="IPR036291">
    <property type="entry name" value="NAD(P)-bd_dom_sf"/>
</dbReference>
<dbReference type="SUPFAM" id="SSF51735">
    <property type="entry name" value="NAD(P)-binding Rossmann-fold domains"/>
    <property type="match status" value="1"/>
</dbReference>
<dbReference type="AlphaFoldDB" id="A0A0F6YJV6"/>
<organism evidence="2 3">
    <name type="scientific">Sandaracinus amylolyticus</name>
    <dbReference type="NCBI Taxonomy" id="927083"/>
    <lineage>
        <taxon>Bacteria</taxon>
        <taxon>Pseudomonadati</taxon>
        <taxon>Myxococcota</taxon>
        <taxon>Polyangia</taxon>
        <taxon>Polyangiales</taxon>
        <taxon>Sandaracinaceae</taxon>
        <taxon>Sandaracinus</taxon>
    </lineage>
</organism>
<dbReference type="Gene3D" id="3.40.50.720">
    <property type="entry name" value="NAD(P)-binding Rossmann-like Domain"/>
    <property type="match status" value="1"/>
</dbReference>
<evidence type="ECO:0000313" key="2">
    <source>
        <dbReference type="EMBL" id="AKF08210.1"/>
    </source>
</evidence>
<dbReference type="Proteomes" id="UP000034883">
    <property type="component" value="Chromosome"/>
</dbReference>
<dbReference type="InterPro" id="IPR037108">
    <property type="entry name" value="TM1727-like_C_sf"/>
</dbReference>
<dbReference type="OrthoDB" id="8650434at2"/>
<dbReference type="RefSeq" id="WP_053235379.1">
    <property type="nucleotide sequence ID" value="NZ_CP011125.1"/>
</dbReference>
<dbReference type="STRING" id="927083.DB32_005359"/>
<dbReference type="Pfam" id="PF10728">
    <property type="entry name" value="DUF2520"/>
    <property type="match status" value="1"/>
</dbReference>
<accession>A0A0F6YJV6</accession>
<evidence type="ECO:0000313" key="3">
    <source>
        <dbReference type="Proteomes" id="UP000034883"/>
    </source>
</evidence>
<dbReference type="PANTHER" id="PTHR40459:SF1">
    <property type="entry name" value="CONSERVED HYPOTHETICAL ALANINE AND LEUCINE RICH PROTEIN"/>
    <property type="match status" value="1"/>
</dbReference>
<dbReference type="PANTHER" id="PTHR40459">
    <property type="entry name" value="CONSERVED HYPOTHETICAL ALANINE AND LEUCINE RICH PROTEIN"/>
    <property type="match status" value="1"/>
</dbReference>
<proteinExistence type="predicted"/>
<evidence type="ECO:0000259" key="1">
    <source>
        <dbReference type="Pfam" id="PF10728"/>
    </source>
</evidence>